<dbReference type="InterPro" id="IPR050695">
    <property type="entry name" value="N-acetylmuramoyl_amidase_3"/>
</dbReference>
<dbReference type="PANTHER" id="PTHR30404">
    <property type="entry name" value="N-ACETYLMURAMOYL-L-ALANINE AMIDASE"/>
    <property type="match status" value="1"/>
</dbReference>
<gene>
    <name evidence="2" type="ORF">D7J84_27975</name>
</gene>
<keyword evidence="1" id="KW-0378">Hydrolase</keyword>
<dbReference type="Proteomes" id="UP000269847">
    <property type="component" value="Plasmid p.2"/>
</dbReference>
<dbReference type="AlphaFoldDB" id="A0A9W3YKP0"/>
<dbReference type="CDD" id="cd02696">
    <property type="entry name" value="MurNAc-LAA"/>
    <property type="match status" value="1"/>
</dbReference>
<dbReference type="SUPFAM" id="SSF53187">
    <property type="entry name" value="Zn-dependent exopeptidases"/>
    <property type="match status" value="1"/>
</dbReference>
<organism evidence="2 3">
    <name type="scientific">Bacillus thuringiensis</name>
    <dbReference type="NCBI Taxonomy" id="1428"/>
    <lineage>
        <taxon>Bacteria</taxon>
        <taxon>Bacillati</taxon>
        <taxon>Bacillota</taxon>
        <taxon>Bacilli</taxon>
        <taxon>Bacillales</taxon>
        <taxon>Bacillaceae</taxon>
        <taxon>Bacillus</taxon>
        <taxon>Bacillus cereus group</taxon>
    </lineage>
</organism>
<dbReference type="Gene3D" id="3.40.630.40">
    <property type="entry name" value="Zn-dependent exopeptidases"/>
    <property type="match status" value="1"/>
</dbReference>
<dbReference type="GO" id="GO:0030288">
    <property type="term" value="C:outer membrane-bounded periplasmic space"/>
    <property type="evidence" value="ECO:0007669"/>
    <property type="project" value="TreeGrafter"/>
</dbReference>
<keyword evidence="2" id="KW-0614">Plasmid</keyword>
<protein>
    <submittedName>
        <fullName evidence="2">N-acetylmuramoyl-L-alanine amidase</fullName>
    </submittedName>
</protein>
<geneLocation type="plasmid" evidence="2 3">
    <name>p.2</name>
</geneLocation>
<reference evidence="2 3" key="1">
    <citation type="submission" date="2018-09" db="EMBL/GenBank/DDBJ databases">
        <title>Complete genome of Bacillus thuringiensis strain QZL38.</title>
        <authorList>
            <person name="Song F."/>
        </authorList>
    </citation>
    <scope>NUCLEOTIDE SEQUENCE [LARGE SCALE GENOMIC DNA]</scope>
    <source>
        <strain evidence="2 3">QZL38</strain>
        <plasmid evidence="2 3">p.2</plasmid>
    </source>
</reference>
<dbReference type="EMBL" id="CP032609">
    <property type="protein sequence ID" value="AYF84875.1"/>
    <property type="molecule type" value="Genomic_DNA"/>
</dbReference>
<dbReference type="GO" id="GO:0009253">
    <property type="term" value="P:peptidoglycan catabolic process"/>
    <property type="evidence" value="ECO:0007669"/>
    <property type="project" value="InterPro"/>
</dbReference>
<evidence type="ECO:0000313" key="2">
    <source>
        <dbReference type="EMBL" id="AYF84875.1"/>
    </source>
</evidence>
<dbReference type="GO" id="GO:0008745">
    <property type="term" value="F:N-acetylmuramoyl-L-alanine amidase activity"/>
    <property type="evidence" value="ECO:0007669"/>
    <property type="project" value="InterPro"/>
</dbReference>
<dbReference type="PANTHER" id="PTHR30404:SF0">
    <property type="entry name" value="N-ACETYLMURAMOYL-L-ALANINE AMIDASE AMIC"/>
    <property type="match status" value="1"/>
</dbReference>
<accession>A0A9W3YKP0</accession>
<dbReference type="SMART" id="SM00646">
    <property type="entry name" value="Ami_3"/>
    <property type="match status" value="1"/>
</dbReference>
<name>A0A9W3YKP0_BACTU</name>
<evidence type="ECO:0000256" key="1">
    <source>
        <dbReference type="ARBA" id="ARBA00022801"/>
    </source>
</evidence>
<dbReference type="RefSeq" id="WP_081114074.1">
    <property type="nucleotide sequence ID" value="NZ_CP014284.1"/>
</dbReference>
<dbReference type="Pfam" id="PF01520">
    <property type="entry name" value="Amidase_3"/>
    <property type="match status" value="1"/>
</dbReference>
<dbReference type="InterPro" id="IPR002508">
    <property type="entry name" value="MurNAc-LAA_cat"/>
</dbReference>
<sequence length="248" mass="27950">MIKIFIDPGHGGKDSGASSNNLVEKNWTLEVSKLINQNLRNYNCDVKMSRVSDVYVELSERARQANLWNANIFISIHVNAGGGTGFESYRYLKTDDETLQMHTIVHQNIMKQISVYEMKDRGMKTADFAVLRQTTMPAILLEAGFCDSSDIEKLKSNAYKQAFATGIVDALLEIFNLSSDSNYSKFKIGDRVTVLPTATHYATGEKISGFVKNNTYTVVQVKTTNRAKSKYMYLLQDINSWVLEQDLS</sequence>
<evidence type="ECO:0000313" key="3">
    <source>
        <dbReference type="Proteomes" id="UP000269847"/>
    </source>
</evidence>
<proteinExistence type="predicted"/>